<dbReference type="Proteomes" id="UP000799764">
    <property type="component" value="Unassembled WGS sequence"/>
</dbReference>
<sequence>MDHWGDPWADDADTDAHTHTTSAIATPAKVAEPRPPARATLSPGLRPASIVLNGFEDEAGWGGNAWATTPSPRKDTDAETEFGREVAQKIGWDVQHEVVGGRGVEEGLSAWVTAPAQEEVSVDGGANGVEHASSWDTHTGHDDRTRHDNSENEAGNEWSRIEEVVEESKSVENGISEPSDSVTTIHADDAPAQTDETITAELPREDDASTRSSESHSDGSHNEAVTESPRTSVEEERAAVKSAEATHGNLEGSEEIDLATEQHESPEQDVEDDFGDFEDEVAREATEAQLDAEATSGQPKSLPNETEQDMGSDIDEAPAENIPTGPVGNFVLDSKLLAELFPSVKNSPQMEEAPDSPVSSTSTRKVWYRITRKQTMREYNSGAVDDNYIRVTWKTSHIKSEAVKTVARWANEDRIAGRGPGARASFFWDSPHSPTDKRASFASPHSRKTSAASVSKPVRPVSQALPPISTDGSAAFDWSSPSSATHTVPDTSGLRSTSSPIVAKHSAITKLQRQSRRAVSVDLSSSPRATSSHRRTSTATELHHGPPAVYSSKFTPIEAHPRVSFDPWSSKTTSSPVAPVSAPPTEKFDPWASLGALDTGSYPKAPSAAPDDDDEDWGEMVESPAVSTVQAPISRVPTPIAEFSEPPTRDDNVLITSTIPVSARSSPLPLPTAPVHASPIVRLRGIVSPTSAIFGPKALVPTDSEERIGPHLLKKRDRSREATPEKARAMSVQLPSMDETLSRAPVGEDPRESSTNTESVVIPDSTSPPPPATSPPLHKSNDSTNPAPYPPPLSDEPNWADDADFSIFESALPPSSSTAPAPPQQSDTDDPWSIFNSPPSAEPFVRPAATSPVKQPPTSATSSAQQRKTEDDFVRGIVEGLPDLGYMLRR</sequence>
<feature type="compositionally biased region" description="Low complexity" evidence="1">
    <location>
        <begin position="19"/>
        <end position="28"/>
    </location>
</feature>
<dbReference type="EMBL" id="MU001495">
    <property type="protein sequence ID" value="KAF2448512.1"/>
    <property type="molecule type" value="Genomic_DNA"/>
</dbReference>
<evidence type="ECO:0000256" key="1">
    <source>
        <dbReference type="SAM" id="MobiDB-lite"/>
    </source>
</evidence>
<feature type="region of interest" description="Disordered" evidence="1">
    <location>
        <begin position="119"/>
        <end position="326"/>
    </location>
</feature>
<evidence type="ECO:0000313" key="3">
    <source>
        <dbReference type="Proteomes" id="UP000799764"/>
    </source>
</evidence>
<gene>
    <name evidence="2" type="ORF">P171DRAFT_428572</name>
</gene>
<name>A0A9P4PQX3_9PLEO</name>
<feature type="compositionally biased region" description="Basic and acidic residues" evidence="1">
    <location>
        <begin position="718"/>
        <end position="728"/>
    </location>
</feature>
<proteinExistence type="predicted"/>
<comment type="caution">
    <text evidence="2">The sequence shown here is derived from an EMBL/GenBank/DDBJ whole genome shotgun (WGS) entry which is preliminary data.</text>
</comment>
<evidence type="ECO:0000313" key="2">
    <source>
        <dbReference type="EMBL" id="KAF2448512.1"/>
    </source>
</evidence>
<accession>A0A9P4PQX3</accession>
<feature type="compositionally biased region" description="Basic and acidic residues" evidence="1">
    <location>
        <begin position="202"/>
        <end position="221"/>
    </location>
</feature>
<feature type="region of interest" description="Disordered" evidence="1">
    <location>
        <begin position="565"/>
        <end position="653"/>
    </location>
</feature>
<feature type="region of interest" description="Disordered" evidence="1">
    <location>
        <begin position="423"/>
        <end position="552"/>
    </location>
</feature>
<feature type="compositionally biased region" description="Acidic residues" evidence="1">
    <location>
        <begin position="267"/>
        <end position="279"/>
    </location>
</feature>
<dbReference type="AlphaFoldDB" id="A0A9P4PQX3"/>
<feature type="compositionally biased region" description="Acidic residues" evidence="1">
    <location>
        <begin position="610"/>
        <end position="619"/>
    </location>
</feature>
<feature type="region of interest" description="Disordered" evidence="1">
    <location>
        <begin position="694"/>
        <end position="874"/>
    </location>
</feature>
<organism evidence="2 3">
    <name type="scientific">Karstenula rhodostoma CBS 690.94</name>
    <dbReference type="NCBI Taxonomy" id="1392251"/>
    <lineage>
        <taxon>Eukaryota</taxon>
        <taxon>Fungi</taxon>
        <taxon>Dikarya</taxon>
        <taxon>Ascomycota</taxon>
        <taxon>Pezizomycotina</taxon>
        <taxon>Dothideomycetes</taxon>
        <taxon>Pleosporomycetidae</taxon>
        <taxon>Pleosporales</taxon>
        <taxon>Massarineae</taxon>
        <taxon>Didymosphaeriaceae</taxon>
        <taxon>Karstenula</taxon>
    </lineage>
</organism>
<reference evidence="2" key="1">
    <citation type="journal article" date="2020" name="Stud. Mycol.">
        <title>101 Dothideomycetes genomes: a test case for predicting lifestyles and emergence of pathogens.</title>
        <authorList>
            <person name="Haridas S."/>
            <person name="Albert R."/>
            <person name="Binder M."/>
            <person name="Bloem J."/>
            <person name="Labutti K."/>
            <person name="Salamov A."/>
            <person name="Andreopoulos B."/>
            <person name="Baker S."/>
            <person name="Barry K."/>
            <person name="Bills G."/>
            <person name="Bluhm B."/>
            <person name="Cannon C."/>
            <person name="Castanera R."/>
            <person name="Culley D."/>
            <person name="Daum C."/>
            <person name="Ezra D."/>
            <person name="Gonzalez J."/>
            <person name="Henrissat B."/>
            <person name="Kuo A."/>
            <person name="Liang C."/>
            <person name="Lipzen A."/>
            <person name="Lutzoni F."/>
            <person name="Magnuson J."/>
            <person name="Mondo S."/>
            <person name="Nolan M."/>
            <person name="Ohm R."/>
            <person name="Pangilinan J."/>
            <person name="Park H.-J."/>
            <person name="Ramirez L."/>
            <person name="Alfaro M."/>
            <person name="Sun H."/>
            <person name="Tritt A."/>
            <person name="Yoshinaga Y."/>
            <person name="Zwiers L.-H."/>
            <person name="Turgeon B."/>
            <person name="Goodwin S."/>
            <person name="Spatafora J."/>
            <person name="Crous P."/>
            <person name="Grigoriev I."/>
        </authorList>
    </citation>
    <scope>NUCLEOTIDE SEQUENCE</scope>
    <source>
        <strain evidence="2">CBS 690.94</strain>
    </source>
</reference>
<protein>
    <submittedName>
        <fullName evidence="2">Uncharacterized protein</fullName>
    </submittedName>
</protein>
<keyword evidence="3" id="KW-1185">Reference proteome</keyword>
<feature type="compositionally biased region" description="Low complexity" evidence="1">
    <location>
        <begin position="810"/>
        <end position="819"/>
    </location>
</feature>
<feature type="compositionally biased region" description="Acidic residues" evidence="1">
    <location>
        <begin position="306"/>
        <end position="318"/>
    </location>
</feature>
<feature type="region of interest" description="Disordered" evidence="1">
    <location>
        <begin position="1"/>
        <end position="45"/>
    </location>
</feature>
<dbReference type="OrthoDB" id="3941134at2759"/>
<feature type="compositionally biased region" description="Basic and acidic residues" evidence="1">
    <location>
        <begin position="159"/>
        <end position="170"/>
    </location>
</feature>
<feature type="compositionally biased region" description="Polar residues" evidence="1">
    <location>
        <begin position="852"/>
        <end position="866"/>
    </location>
</feature>
<feature type="compositionally biased region" description="Polar residues" evidence="1">
    <location>
        <begin position="479"/>
        <end position="500"/>
    </location>
</feature>
<feature type="compositionally biased region" description="Basic and acidic residues" evidence="1">
    <location>
        <begin position="138"/>
        <end position="150"/>
    </location>
</feature>
<feature type="compositionally biased region" description="Low complexity" evidence="1">
    <location>
        <begin position="572"/>
        <end position="585"/>
    </location>
</feature>
<feature type="region of interest" description="Disordered" evidence="1">
    <location>
        <begin position="60"/>
        <end position="80"/>
    </location>
</feature>
<feature type="compositionally biased region" description="Polar residues" evidence="1">
    <location>
        <begin position="295"/>
        <end position="305"/>
    </location>
</feature>